<proteinExistence type="inferred from homology"/>
<feature type="transmembrane region" description="Helical" evidence="7">
    <location>
        <begin position="74"/>
        <end position="92"/>
    </location>
</feature>
<feature type="transmembrane region" description="Helical" evidence="7">
    <location>
        <begin position="329"/>
        <end position="355"/>
    </location>
</feature>
<feature type="domain" description="Integral membrane bound transporter" evidence="8">
    <location>
        <begin position="285"/>
        <end position="411"/>
    </location>
</feature>
<evidence type="ECO:0000313" key="9">
    <source>
        <dbReference type="EMBL" id="AZQ74526.1"/>
    </source>
</evidence>
<dbReference type="OrthoDB" id="5241538at2"/>
<keyword evidence="3 7" id="KW-0812">Transmembrane</keyword>
<dbReference type="Pfam" id="PF13515">
    <property type="entry name" value="FUSC_2"/>
    <property type="match status" value="1"/>
</dbReference>
<dbReference type="InterPro" id="IPR049453">
    <property type="entry name" value="Memb_transporter_dom"/>
</dbReference>
<organism evidence="9 10">
    <name type="scientific">Streptomyces luteoverticillatus</name>
    <name type="common">Streptoverticillium luteoverticillatus</name>
    <dbReference type="NCBI Taxonomy" id="66425"/>
    <lineage>
        <taxon>Bacteria</taxon>
        <taxon>Bacillati</taxon>
        <taxon>Actinomycetota</taxon>
        <taxon>Actinomycetes</taxon>
        <taxon>Kitasatosporales</taxon>
        <taxon>Streptomycetaceae</taxon>
        <taxon>Streptomyces</taxon>
    </lineage>
</organism>
<evidence type="ECO:0000256" key="3">
    <source>
        <dbReference type="ARBA" id="ARBA00022692"/>
    </source>
</evidence>
<keyword evidence="4 7" id="KW-1133">Transmembrane helix</keyword>
<evidence type="ECO:0000313" key="10">
    <source>
        <dbReference type="Proteomes" id="UP000267900"/>
    </source>
</evidence>
<dbReference type="GO" id="GO:0005886">
    <property type="term" value="C:plasma membrane"/>
    <property type="evidence" value="ECO:0007669"/>
    <property type="project" value="UniProtKB-SubCell"/>
</dbReference>
<dbReference type="EMBL" id="CP034587">
    <property type="protein sequence ID" value="AZQ74526.1"/>
    <property type="molecule type" value="Genomic_DNA"/>
</dbReference>
<dbReference type="AlphaFoldDB" id="A0A3Q9G2L0"/>
<protein>
    <submittedName>
        <fullName evidence="9">FUSC family protein</fullName>
    </submittedName>
</protein>
<feature type="transmembrane region" description="Helical" evidence="7">
    <location>
        <begin position="42"/>
        <end position="62"/>
    </location>
</feature>
<evidence type="ECO:0000256" key="2">
    <source>
        <dbReference type="ARBA" id="ARBA00022475"/>
    </source>
</evidence>
<comment type="subcellular location">
    <subcellularLocation>
        <location evidence="1">Cell membrane</location>
        <topology evidence="1">Multi-pass membrane protein</topology>
    </subcellularLocation>
</comment>
<feature type="transmembrane region" description="Helical" evidence="7">
    <location>
        <begin position="272"/>
        <end position="293"/>
    </location>
</feature>
<feature type="transmembrane region" description="Helical" evidence="7">
    <location>
        <begin position="150"/>
        <end position="170"/>
    </location>
</feature>
<keyword evidence="5 7" id="KW-0472">Membrane</keyword>
<dbReference type="PANTHER" id="PTHR30509">
    <property type="entry name" value="P-HYDROXYBENZOIC ACID EFFLUX PUMP SUBUNIT-RELATED"/>
    <property type="match status" value="1"/>
</dbReference>
<evidence type="ECO:0000256" key="6">
    <source>
        <dbReference type="ARBA" id="ARBA00043993"/>
    </source>
</evidence>
<sequence length="502" mass="51593">MAKLPPLPLRGVVRLKPAADSWPRPALSAALALAVPDVTLLALGRLDLALYTAAGALCALYGHDRPYARRARTLAWVVLGAVAGMGVALTSAALVHSAPLLVLLAALVAAAHKAVCDAARIGPPGNVVLTFVTSTAFFVPQRVAEVPAHLGLVAASGALAWLICMAPGLVRPHGPERIAVARALEAAARGDRHAVLVTTEGARRACAGRPELEALAGWAETASEAEAGRLREVARGLRRGNSPIPPLPDAVGFAPGPPFRADARRPRTPDGLYLAAARVALGGTLAGWAALALGGTHPHWAVVTAASVVQAHASASWQRGAQRVIGNVVGLALFAALLPLARTGEVVMVAVALALQVAAEATIARNYWLGSVFVTPMALLLGEFAGAHPAGGTMTDRGVDTVAGAVVGVLVCLLVADGRAVERVEAALGRVRDARADAHDSTRDPARARERLGAALLELRAAADVAAGERRRHPLPEARVAHEEHEGHRALAALRAPAPASG</sequence>
<evidence type="ECO:0000256" key="7">
    <source>
        <dbReference type="SAM" id="Phobius"/>
    </source>
</evidence>
<feature type="transmembrane region" description="Helical" evidence="7">
    <location>
        <begin position="398"/>
        <end position="416"/>
    </location>
</feature>
<evidence type="ECO:0000256" key="1">
    <source>
        <dbReference type="ARBA" id="ARBA00004651"/>
    </source>
</evidence>
<accession>A0A3Q9G2L0</accession>
<keyword evidence="10" id="KW-1185">Reference proteome</keyword>
<reference evidence="9 10" key="1">
    <citation type="submission" date="2018-12" db="EMBL/GenBank/DDBJ databases">
        <title>The whole draft genome of Streptomyce luteoverticillatus CGMCC 15060.</title>
        <authorList>
            <person name="Feng Z."/>
            <person name="Chen G."/>
            <person name="Zhang J."/>
            <person name="Zhu H."/>
            <person name="Yu X."/>
            <person name="Zhang W."/>
            <person name="Zhang X."/>
        </authorList>
    </citation>
    <scope>NUCLEOTIDE SEQUENCE [LARGE SCALE GENOMIC DNA]</scope>
    <source>
        <strain evidence="9 10">CGMCC 15060</strain>
    </source>
</reference>
<keyword evidence="2" id="KW-1003">Cell membrane</keyword>
<comment type="similarity">
    <text evidence="6">Belongs to the YccS/YhfK family.</text>
</comment>
<name>A0A3Q9G2L0_STRLT</name>
<feature type="transmembrane region" description="Helical" evidence="7">
    <location>
        <begin position="367"/>
        <end position="386"/>
    </location>
</feature>
<evidence type="ECO:0000259" key="8">
    <source>
        <dbReference type="Pfam" id="PF13515"/>
    </source>
</evidence>
<evidence type="ECO:0000256" key="5">
    <source>
        <dbReference type="ARBA" id="ARBA00023136"/>
    </source>
</evidence>
<dbReference type="PANTHER" id="PTHR30509:SF9">
    <property type="entry name" value="MULTIDRUG RESISTANCE PROTEIN MDTO"/>
    <property type="match status" value="1"/>
</dbReference>
<dbReference type="RefSeq" id="WP_126917028.1">
    <property type="nucleotide sequence ID" value="NZ_CP034587.1"/>
</dbReference>
<evidence type="ECO:0000256" key="4">
    <source>
        <dbReference type="ARBA" id="ARBA00022989"/>
    </source>
</evidence>
<dbReference type="Proteomes" id="UP000267900">
    <property type="component" value="Chromosome"/>
</dbReference>
<gene>
    <name evidence="9" type="ORF">EKH77_27905</name>
</gene>